<dbReference type="AlphaFoldDB" id="A0A0A9EKY1"/>
<organism evidence="1">
    <name type="scientific">Arundo donax</name>
    <name type="common">Giant reed</name>
    <name type="synonym">Donax arundinaceus</name>
    <dbReference type="NCBI Taxonomy" id="35708"/>
    <lineage>
        <taxon>Eukaryota</taxon>
        <taxon>Viridiplantae</taxon>
        <taxon>Streptophyta</taxon>
        <taxon>Embryophyta</taxon>
        <taxon>Tracheophyta</taxon>
        <taxon>Spermatophyta</taxon>
        <taxon>Magnoliopsida</taxon>
        <taxon>Liliopsida</taxon>
        <taxon>Poales</taxon>
        <taxon>Poaceae</taxon>
        <taxon>PACMAD clade</taxon>
        <taxon>Arundinoideae</taxon>
        <taxon>Arundineae</taxon>
        <taxon>Arundo</taxon>
    </lineage>
</organism>
<reference evidence="1" key="1">
    <citation type="submission" date="2014-09" db="EMBL/GenBank/DDBJ databases">
        <authorList>
            <person name="Magalhaes I.L.F."/>
            <person name="Oliveira U."/>
            <person name="Santos F.R."/>
            <person name="Vidigal T.H.D.A."/>
            <person name="Brescovit A.D."/>
            <person name="Santos A.J."/>
        </authorList>
    </citation>
    <scope>NUCLEOTIDE SEQUENCE</scope>
    <source>
        <tissue evidence="1">Shoot tissue taken approximately 20 cm above the soil surface</tissue>
    </source>
</reference>
<sequence length="44" mass="5005">MPKPASHKTAMVNSIRSPPSFPLPPSSCLRWKRNNHKYLCVMVP</sequence>
<accession>A0A0A9EKY1</accession>
<name>A0A0A9EKY1_ARUDO</name>
<reference evidence="1" key="2">
    <citation type="journal article" date="2015" name="Data Brief">
        <title>Shoot transcriptome of the giant reed, Arundo donax.</title>
        <authorList>
            <person name="Barrero R.A."/>
            <person name="Guerrero F.D."/>
            <person name="Moolhuijzen P."/>
            <person name="Goolsby J.A."/>
            <person name="Tidwell J."/>
            <person name="Bellgard S.E."/>
            <person name="Bellgard M.I."/>
        </authorList>
    </citation>
    <scope>NUCLEOTIDE SEQUENCE</scope>
    <source>
        <tissue evidence="1">Shoot tissue taken approximately 20 cm above the soil surface</tissue>
    </source>
</reference>
<proteinExistence type="predicted"/>
<dbReference type="EMBL" id="GBRH01198267">
    <property type="protein sequence ID" value="JAD99628.1"/>
    <property type="molecule type" value="Transcribed_RNA"/>
</dbReference>
<protein>
    <submittedName>
        <fullName evidence="1">Uncharacterized protein</fullName>
    </submittedName>
</protein>
<evidence type="ECO:0000313" key="1">
    <source>
        <dbReference type="EMBL" id="JAD99628.1"/>
    </source>
</evidence>